<protein>
    <submittedName>
        <fullName evidence="1">Uncharacterized protein</fullName>
    </submittedName>
</protein>
<organism evidence="1 2">
    <name type="scientific">Enterospora canceri</name>
    <dbReference type="NCBI Taxonomy" id="1081671"/>
    <lineage>
        <taxon>Eukaryota</taxon>
        <taxon>Fungi</taxon>
        <taxon>Fungi incertae sedis</taxon>
        <taxon>Microsporidia</taxon>
        <taxon>Enterocytozoonidae</taxon>
        <taxon>Enterospora</taxon>
    </lineage>
</organism>
<gene>
    <name evidence="1" type="ORF">ECANGB1_1997</name>
</gene>
<evidence type="ECO:0000313" key="2">
    <source>
        <dbReference type="Proteomes" id="UP000192639"/>
    </source>
</evidence>
<dbReference type="Proteomes" id="UP000192639">
    <property type="component" value="Unassembled WGS sequence"/>
</dbReference>
<accession>A0A1Y1S561</accession>
<name>A0A1Y1S561_9MICR</name>
<sequence>MSLSGKEFLNLYKANYEAELERLKLFDERDDQDSRIRLLRACIEKKMNEVVKYPITVGASKCRINITCIGDTKKEYPMTGERVRAYVGFTSKRRVAMEDTKIGVTCRILSDGPRIAGDNKKEWKGATFWDKFKMDVDFVEEATWIEYFGISSEKYQGFFSSENGKE</sequence>
<evidence type="ECO:0000313" key="1">
    <source>
        <dbReference type="EMBL" id="ORD93564.1"/>
    </source>
</evidence>
<reference evidence="1 2" key="1">
    <citation type="journal article" date="2017" name="Environ. Microbiol.">
        <title>Decay of the glycolytic pathway and adaptation to intranuclear parasitism within Enterocytozoonidae microsporidia.</title>
        <authorList>
            <person name="Wiredu Boakye D."/>
            <person name="Jaroenlak P."/>
            <person name="Prachumwat A."/>
            <person name="Williams T.A."/>
            <person name="Bateman K.S."/>
            <person name="Itsathitphaisarn O."/>
            <person name="Sritunyalucksana K."/>
            <person name="Paszkiewicz K.H."/>
            <person name="Moore K.A."/>
            <person name="Stentiford G.D."/>
            <person name="Williams B.A."/>
        </authorList>
    </citation>
    <scope>NUCLEOTIDE SEQUENCE [LARGE SCALE GENOMIC DNA]</scope>
    <source>
        <strain evidence="1 2">GB1</strain>
    </source>
</reference>
<dbReference type="EMBL" id="LWDP01000067">
    <property type="protein sequence ID" value="ORD93564.1"/>
    <property type="molecule type" value="Genomic_DNA"/>
</dbReference>
<proteinExistence type="predicted"/>
<comment type="caution">
    <text evidence="1">The sequence shown here is derived from an EMBL/GenBank/DDBJ whole genome shotgun (WGS) entry which is preliminary data.</text>
</comment>
<dbReference type="AlphaFoldDB" id="A0A1Y1S561"/>
<dbReference type="VEuPathDB" id="MicrosporidiaDB:ECANGB1_1997"/>
<keyword evidence="2" id="KW-1185">Reference proteome</keyword>
<dbReference type="OrthoDB" id="10515722at2759"/>